<evidence type="ECO:0000313" key="3">
    <source>
        <dbReference type="Proteomes" id="UP001017257"/>
    </source>
</evidence>
<feature type="domain" description="DUF7146" evidence="1">
    <location>
        <begin position="63"/>
        <end position="147"/>
    </location>
</feature>
<dbReference type="InterPro" id="IPR055570">
    <property type="entry name" value="DUF7146"/>
</dbReference>
<dbReference type="Pfam" id="PF23639">
    <property type="entry name" value="DUF7146"/>
    <property type="match status" value="1"/>
</dbReference>
<evidence type="ECO:0000259" key="1">
    <source>
        <dbReference type="Pfam" id="PF23639"/>
    </source>
</evidence>
<reference evidence="2" key="1">
    <citation type="submission" date="2022-08" db="EMBL/GenBank/DDBJ databases">
        <title>Microvirga terrae sp. nov., isolated from soil.</title>
        <authorList>
            <person name="Kim K.H."/>
            <person name="Seo Y.L."/>
            <person name="Kim J.M."/>
            <person name="Lee J.K."/>
            <person name="Han D.M."/>
            <person name="Jeon C.O."/>
        </authorList>
    </citation>
    <scope>NUCLEOTIDE SEQUENCE</scope>
    <source>
        <strain evidence="2">R24</strain>
    </source>
</reference>
<dbReference type="RefSeq" id="WP_173945343.1">
    <property type="nucleotide sequence ID" value="NZ_CP102845.1"/>
</dbReference>
<sequence length="165" mass="17931">MRLDPQAPGGFLVHSFCGDGPLEAKDYVRDKLGLPFTYSKTSEKGISLDPLKWCAHDGLTYAARSAQALRIWAEAMDPHSTPVESYLRRRGLDLPRAAAGEAIHFHLTCPFAGSSTAAMVCLVRDILTNEPKAIHRTALTAEGHKGNVSGHDACLLVRFMAVRSS</sequence>
<dbReference type="Proteomes" id="UP001017257">
    <property type="component" value="Chromosome"/>
</dbReference>
<keyword evidence="3" id="KW-1185">Reference proteome</keyword>
<organism evidence="2 3">
    <name type="scientific">Microvirga terrae</name>
    <dbReference type="NCBI Taxonomy" id="2740529"/>
    <lineage>
        <taxon>Bacteria</taxon>
        <taxon>Pseudomonadati</taxon>
        <taxon>Pseudomonadota</taxon>
        <taxon>Alphaproteobacteria</taxon>
        <taxon>Hyphomicrobiales</taxon>
        <taxon>Methylobacteriaceae</taxon>
        <taxon>Microvirga</taxon>
    </lineage>
</organism>
<gene>
    <name evidence="2" type="ORF">HPT29_021255</name>
</gene>
<accession>A0ABY5RPQ3</accession>
<evidence type="ECO:0000313" key="2">
    <source>
        <dbReference type="EMBL" id="UVF18968.1"/>
    </source>
</evidence>
<name>A0ABY5RPQ3_9HYPH</name>
<protein>
    <recommendedName>
        <fullName evidence="1">DUF7146 domain-containing protein</fullName>
    </recommendedName>
</protein>
<proteinExistence type="predicted"/>
<dbReference type="EMBL" id="CP102845">
    <property type="protein sequence ID" value="UVF18968.1"/>
    <property type="molecule type" value="Genomic_DNA"/>
</dbReference>